<evidence type="ECO:0000256" key="2">
    <source>
        <dbReference type="ARBA" id="ARBA00022614"/>
    </source>
</evidence>
<dbReference type="OrthoDB" id="775271at2759"/>
<feature type="domain" description="Disease resistance N-terminal" evidence="9">
    <location>
        <begin position="68"/>
        <end position="146"/>
    </location>
</feature>
<proteinExistence type="inferred from homology"/>
<reference evidence="12" key="1">
    <citation type="journal article" date="2021" name="bioRxiv">
        <title>Whole Genome Assembly and Annotation of Northern Wild Rice, Zizania palustris L., Supports a Whole Genome Duplication in the Zizania Genus.</title>
        <authorList>
            <person name="Haas M."/>
            <person name="Kono T."/>
            <person name="Macchietto M."/>
            <person name="Millas R."/>
            <person name="McGilp L."/>
            <person name="Shao M."/>
            <person name="Duquette J."/>
            <person name="Hirsch C.N."/>
            <person name="Kimball J."/>
        </authorList>
    </citation>
    <scope>NUCLEOTIDE SEQUENCE</scope>
    <source>
        <tissue evidence="12">Fresh leaf tissue</tissue>
    </source>
</reference>
<dbReference type="InterPro" id="IPR055414">
    <property type="entry name" value="LRR_R13L4/SHOC2-like"/>
</dbReference>
<evidence type="ECO:0000259" key="10">
    <source>
        <dbReference type="Pfam" id="PF23559"/>
    </source>
</evidence>
<dbReference type="Pfam" id="PF18052">
    <property type="entry name" value="Rx_N"/>
    <property type="match status" value="1"/>
</dbReference>
<comment type="caution">
    <text evidence="12">The sequence shown here is derived from an EMBL/GenBank/DDBJ whole genome shotgun (WGS) entry which is preliminary data.</text>
</comment>
<feature type="domain" description="Disease resistance protein winged helix" evidence="10">
    <location>
        <begin position="491"/>
        <end position="559"/>
    </location>
</feature>
<dbReference type="Proteomes" id="UP000729402">
    <property type="component" value="Unassembled WGS sequence"/>
</dbReference>
<evidence type="ECO:0000259" key="11">
    <source>
        <dbReference type="Pfam" id="PF23598"/>
    </source>
</evidence>
<protein>
    <recommendedName>
        <fullName evidence="14">Disease resistance RPP13-like protein 1</fullName>
    </recommendedName>
</protein>
<comment type="similarity">
    <text evidence="1">Belongs to the disease resistance NB-LRR family.</text>
</comment>
<dbReference type="AlphaFoldDB" id="A0A8J5SJT8"/>
<keyword evidence="3" id="KW-0677">Repeat</keyword>
<dbReference type="Pfam" id="PF23559">
    <property type="entry name" value="WHD_DRP"/>
    <property type="match status" value="1"/>
</dbReference>
<dbReference type="InterPro" id="IPR041118">
    <property type="entry name" value="Rx_N"/>
</dbReference>
<name>A0A8J5SJT8_ZIZPA</name>
<feature type="coiled-coil region" evidence="7">
    <location>
        <begin position="795"/>
        <end position="822"/>
    </location>
</feature>
<dbReference type="GO" id="GO:0002758">
    <property type="term" value="P:innate immune response-activating signaling pathway"/>
    <property type="evidence" value="ECO:0007669"/>
    <property type="project" value="UniProtKB-ARBA"/>
</dbReference>
<evidence type="ECO:0000256" key="6">
    <source>
        <dbReference type="ARBA" id="ARBA00023054"/>
    </source>
</evidence>
<dbReference type="PANTHER" id="PTHR23155">
    <property type="entry name" value="DISEASE RESISTANCE PROTEIN RP"/>
    <property type="match status" value="1"/>
</dbReference>
<accession>A0A8J5SJT8</accession>
<dbReference type="FunFam" id="1.10.10.10:FF:000322">
    <property type="entry name" value="Probable disease resistance protein At1g63360"/>
    <property type="match status" value="1"/>
</dbReference>
<dbReference type="Pfam" id="PF00931">
    <property type="entry name" value="NB-ARC"/>
    <property type="match status" value="1"/>
</dbReference>
<evidence type="ECO:0000256" key="1">
    <source>
        <dbReference type="ARBA" id="ARBA00008894"/>
    </source>
</evidence>
<keyword evidence="6 7" id="KW-0175">Coiled coil</keyword>
<feature type="domain" description="Disease resistance R13L4/SHOC-2-like LRR" evidence="11">
    <location>
        <begin position="611"/>
        <end position="961"/>
    </location>
</feature>
<dbReference type="InterPro" id="IPR002182">
    <property type="entry name" value="NB-ARC"/>
</dbReference>
<evidence type="ECO:0000256" key="7">
    <source>
        <dbReference type="SAM" id="Coils"/>
    </source>
</evidence>
<dbReference type="Pfam" id="PF23598">
    <property type="entry name" value="LRR_14"/>
    <property type="match status" value="1"/>
</dbReference>
<keyword evidence="5" id="KW-0611">Plant defense</keyword>
<evidence type="ECO:0000313" key="13">
    <source>
        <dbReference type="Proteomes" id="UP000729402"/>
    </source>
</evidence>
<reference evidence="12" key="2">
    <citation type="submission" date="2021-02" db="EMBL/GenBank/DDBJ databases">
        <authorList>
            <person name="Kimball J.A."/>
            <person name="Haas M.W."/>
            <person name="Macchietto M."/>
            <person name="Kono T."/>
            <person name="Duquette J."/>
            <person name="Shao M."/>
        </authorList>
    </citation>
    <scope>NUCLEOTIDE SEQUENCE</scope>
    <source>
        <tissue evidence="12">Fresh leaf tissue</tissue>
    </source>
</reference>
<evidence type="ECO:0000259" key="8">
    <source>
        <dbReference type="Pfam" id="PF00931"/>
    </source>
</evidence>
<evidence type="ECO:0000256" key="4">
    <source>
        <dbReference type="ARBA" id="ARBA00022741"/>
    </source>
</evidence>
<keyword evidence="13" id="KW-1185">Reference proteome</keyword>
<dbReference type="EMBL" id="JAAALK010000283">
    <property type="protein sequence ID" value="KAG8070617.1"/>
    <property type="molecule type" value="Genomic_DNA"/>
</dbReference>
<evidence type="ECO:0000256" key="3">
    <source>
        <dbReference type="ARBA" id="ARBA00022737"/>
    </source>
</evidence>
<evidence type="ECO:0000256" key="5">
    <source>
        <dbReference type="ARBA" id="ARBA00022821"/>
    </source>
</evidence>
<dbReference type="GO" id="GO:0043531">
    <property type="term" value="F:ADP binding"/>
    <property type="evidence" value="ECO:0007669"/>
    <property type="project" value="InterPro"/>
</dbReference>
<dbReference type="GO" id="GO:0042742">
    <property type="term" value="P:defense response to bacterium"/>
    <property type="evidence" value="ECO:0007669"/>
    <property type="project" value="UniProtKB-ARBA"/>
</dbReference>
<evidence type="ECO:0008006" key="14">
    <source>
        <dbReference type="Google" id="ProtNLM"/>
    </source>
</evidence>
<dbReference type="GO" id="GO:0009626">
    <property type="term" value="P:plant-type hypersensitive response"/>
    <property type="evidence" value="ECO:0007669"/>
    <property type="project" value="UniProtKB-ARBA"/>
</dbReference>
<dbReference type="PANTHER" id="PTHR23155:SF872">
    <property type="entry name" value="OS02G0456800 PROTEIN"/>
    <property type="match status" value="1"/>
</dbReference>
<keyword evidence="2" id="KW-0433">Leucine-rich repeat</keyword>
<evidence type="ECO:0000313" key="12">
    <source>
        <dbReference type="EMBL" id="KAG8070617.1"/>
    </source>
</evidence>
<keyword evidence="4" id="KW-0547">Nucleotide-binding</keyword>
<dbReference type="InterPro" id="IPR058922">
    <property type="entry name" value="WHD_DRP"/>
</dbReference>
<organism evidence="12 13">
    <name type="scientific">Zizania palustris</name>
    <name type="common">Northern wild rice</name>
    <dbReference type="NCBI Taxonomy" id="103762"/>
    <lineage>
        <taxon>Eukaryota</taxon>
        <taxon>Viridiplantae</taxon>
        <taxon>Streptophyta</taxon>
        <taxon>Embryophyta</taxon>
        <taxon>Tracheophyta</taxon>
        <taxon>Spermatophyta</taxon>
        <taxon>Magnoliopsida</taxon>
        <taxon>Liliopsida</taxon>
        <taxon>Poales</taxon>
        <taxon>Poaceae</taxon>
        <taxon>BOP clade</taxon>
        <taxon>Oryzoideae</taxon>
        <taxon>Oryzeae</taxon>
        <taxon>Zizaniinae</taxon>
        <taxon>Zizania</taxon>
    </lineage>
</organism>
<evidence type="ECO:0000259" key="9">
    <source>
        <dbReference type="Pfam" id="PF18052"/>
    </source>
</evidence>
<feature type="domain" description="NB-ARC" evidence="8">
    <location>
        <begin position="245"/>
        <end position="404"/>
    </location>
</feature>
<gene>
    <name evidence="12" type="ORF">GUJ93_ZPchr0006g40972</name>
</gene>
<dbReference type="InterPro" id="IPR044974">
    <property type="entry name" value="Disease_R_plants"/>
</dbReference>
<sequence>MKLLNARNFNVYSSFQTISTRRNQYRKTRICHCLSDFFYRSLIKFASFCSRRAVHQSSTMAVVLDSFVKRCTALLEDFAGKEACSVLGVGDDVRGLVATLCRIQVVVSREESRRLLTAKVDTWVAQVKDAMYEVDDVLDVSLVEGGKMLAEDHPPSPKARCSLMLSCFRPAALPKFHHEIGFRIKDIDIRLREIEEEMPKVAAGSSAHSHAKREFFSRNIWSKCSDAIKPRAVGTQVQRSLGALVPRMLREGKKKVDVFAIVGAVGIGKTTLAREIYNDERMAESFPICVWVKMSKDLTDVAFLKKIITGAGAIVGGFESKEELLGLLSSALSKRFLIVMDDLRSPGIWDELLKDPLGDGVARGRILITTQSEEVAASMTATVHRVSKMDAESGWELLCRQALPECNSEELVALKDVGIKIAERCEGHPLALKVIAGVLRSRGKNKAEWELVLKSDVWSMQPIIPDLPQALYLSYVDLPSELKECFLHCSLYPEDCSIQRFGLIRHWIAEGLVTDRDNRLLEDHAEEYYAELIGRNLLQPDADNPDQCRIAHGLLRSLARFLITDESILISGQQRLSTGTLSSLSKPRHLTLCNMEARLEDPVSVKQQMSLRSLMLFSSPNVRTIDHLLESASCLRVLDLSKTALDALPKSIGSLLHLRYLNLDETQVRDIPSSIGFLINLQTLSLQNCQRLQRLPRTIRALLQLRCLCLTGTSLSSVPKGVGDLKNLNYLAGLIIGHNNSGPEGCDLDDLKDLSELRYLHIENLDKATSGAVALANKPFLKDLQLCEQAPLIKVQQYEQEQENQEDRNETVKEEKQVHAEESIKVSEKIWDELTPPESIEKLVIKNYKGGKFPNWMTGPKLGTSFPSLVYLDIDNCISCMALPALGLLNQLQYLQISNTDSIVTIGSEFLGTATSSSPAASFPKLEVLKLINMKNLEEWSLAVEEDQILLPCLKSLHIHLCPKLKALPEGLNNVMLRDLHVEGAYGLTEIKNLPRISDELHLKDNRALQRISSLPSLQSITIDSCSKLKHVSGLDALQHLRLVFPPSTETFYFDELVIFWSIAFPRWLELLVHKRSGLRRFELQCSLPLLRSCLDGGKNWRIVQQIPEVRITSTDGKRYIRYNKGRRVYETNAQSEE</sequence>